<dbReference type="Gene3D" id="3.40.1050.10">
    <property type="entry name" value="Carbonic anhydrase"/>
    <property type="match status" value="1"/>
</dbReference>
<comment type="function">
    <text evidence="8">Reversible hydration of carbon dioxide.</text>
</comment>
<dbReference type="CDD" id="cd00883">
    <property type="entry name" value="beta_CA_cladeA"/>
    <property type="match status" value="1"/>
</dbReference>
<keyword evidence="10" id="KW-1185">Reference proteome</keyword>
<dbReference type="GO" id="GO:0071244">
    <property type="term" value="P:cellular response to carbon dioxide"/>
    <property type="evidence" value="ECO:0007669"/>
    <property type="project" value="TreeGrafter"/>
</dbReference>
<dbReference type="AlphaFoldDB" id="A0A6G1HFF4"/>
<dbReference type="Pfam" id="PF00484">
    <property type="entry name" value="Pro_CA"/>
    <property type="match status" value="1"/>
</dbReference>
<keyword evidence="5 8" id="KW-0456">Lyase</keyword>
<feature type="binding site" evidence="7">
    <location>
        <position position="129"/>
    </location>
    <ligand>
        <name>Zn(2+)</name>
        <dbReference type="ChEBI" id="CHEBI:29105"/>
    </ligand>
</feature>
<comment type="catalytic activity">
    <reaction evidence="6 8">
        <text>hydrogencarbonate + H(+) = CO2 + H2O</text>
        <dbReference type="Rhea" id="RHEA:10748"/>
        <dbReference type="ChEBI" id="CHEBI:15377"/>
        <dbReference type="ChEBI" id="CHEBI:15378"/>
        <dbReference type="ChEBI" id="CHEBI:16526"/>
        <dbReference type="ChEBI" id="CHEBI:17544"/>
        <dbReference type="EC" id="4.2.1.1"/>
    </reaction>
</comment>
<evidence type="ECO:0000256" key="1">
    <source>
        <dbReference type="ARBA" id="ARBA00006217"/>
    </source>
</evidence>
<feature type="binding site" evidence="7">
    <location>
        <position position="70"/>
    </location>
    <ligand>
        <name>Zn(2+)</name>
        <dbReference type="ChEBI" id="CHEBI:29105"/>
    </ligand>
</feature>
<organism evidence="9 10">
    <name type="scientific">Aulographum hederae CBS 113979</name>
    <dbReference type="NCBI Taxonomy" id="1176131"/>
    <lineage>
        <taxon>Eukaryota</taxon>
        <taxon>Fungi</taxon>
        <taxon>Dikarya</taxon>
        <taxon>Ascomycota</taxon>
        <taxon>Pezizomycotina</taxon>
        <taxon>Dothideomycetes</taxon>
        <taxon>Pleosporomycetidae</taxon>
        <taxon>Aulographales</taxon>
        <taxon>Aulographaceae</taxon>
    </lineage>
</organism>
<name>A0A6G1HFF4_9PEZI</name>
<evidence type="ECO:0000256" key="6">
    <source>
        <dbReference type="ARBA" id="ARBA00048348"/>
    </source>
</evidence>
<evidence type="ECO:0000256" key="3">
    <source>
        <dbReference type="ARBA" id="ARBA00022723"/>
    </source>
</evidence>
<reference evidence="9" key="1">
    <citation type="journal article" date="2020" name="Stud. Mycol.">
        <title>101 Dothideomycetes genomes: a test case for predicting lifestyles and emergence of pathogens.</title>
        <authorList>
            <person name="Haridas S."/>
            <person name="Albert R."/>
            <person name="Binder M."/>
            <person name="Bloem J."/>
            <person name="Labutti K."/>
            <person name="Salamov A."/>
            <person name="Andreopoulos B."/>
            <person name="Baker S."/>
            <person name="Barry K."/>
            <person name="Bills G."/>
            <person name="Bluhm B."/>
            <person name="Cannon C."/>
            <person name="Castanera R."/>
            <person name="Culley D."/>
            <person name="Daum C."/>
            <person name="Ezra D."/>
            <person name="Gonzalez J."/>
            <person name="Henrissat B."/>
            <person name="Kuo A."/>
            <person name="Liang C."/>
            <person name="Lipzen A."/>
            <person name="Lutzoni F."/>
            <person name="Magnuson J."/>
            <person name="Mondo S."/>
            <person name="Nolan M."/>
            <person name="Ohm R."/>
            <person name="Pangilinan J."/>
            <person name="Park H.-J."/>
            <person name="Ramirez L."/>
            <person name="Alfaro M."/>
            <person name="Sun H."/>
            <person name="Tritt A."/>
            <person name="Yoshinaga Y."/>
            <person name="Zwiers L.-H."/>
            <person name="Turgeon B."/>
            <person name="Goodwin S."/>
            <person name="Spatafora J."/>
            <person name="Crous P."/>
            <person name="Grigoriev I."/>
        </authorList>
    </citation>
    <scope>NUCLEOTIDE SEQUENCE</scope>
    <source>
        <strain evidence="9">CBS 113979</strain>
    </source>
</reference>
<dbReference type="OrthoDB" id="10248475at2759"/>
<feature type="binding site" evidence="7">
    <location>
        <position position="126"/>
    </location>
    <ligand>
        <name>Zn(2+)</name>
        <dbReference type="ChEBI" id="CHEBI:29105"/>
    </ligand>
</feature>
<gene>
    <name evidence="9" type="ORF">K402DRAFT_443346</name>
</gene>
<proteinExistence type="inferred from homology"/>
<evidence type="ECO:0000256" key="8">
    <source>
        <dbReference type="RuleBase" id="RU003956"/>
    </source>
</evidence>
<dbReference type="EMBL" id="ML977138">
    <property type="protein sequence ID" value="KAF1991814.1"/>
    <property type="molecule type" value="Genomic_DNA"/>
</dbReference>
<evidence type="ECO:0000256" key="7">
    <source>
        <dbReference type="PIRSR" id="PIRSR601765-1"/>
    </source>
</evidence>
<dbReference type="InterPro" id="IPR036874">
    <property type="entry name" value="Carbonic_anhydrase_sf"/>
</dbReference>
<evidence type="ECO:0000313" key="10">
    <source>
        <dbReference type="Proteomes" id="UP000800041"/>
    </source>
</evidence>
<dbReference type="SMART" id="SM00947">
    <property type="entry name" value="Pro_CA"/>
    <property type="match status" value="1"/>
</dbReference>
<evidence type="ECO:0000256" key="2">
    <source>
        <dbReference type="ARBA" id="ARBA00012925"/>
    </source>
</evidence>
<dbReference type="GO" id="GO:0004089">
    <property type="term" value="F:carbonate dehydratase activity"/>
    <property type="evidence" value="ECO:0007669"/>
    <property type="project" value="UniProtKB-UniRule"/>
</dbReference>
<comment type="similarity">
    <text evidence="1 8">Belongs to the beta-class carbonic anhydrase family.</text>
</comment>
<dbReference type="Proteomes" id="UP000800041">
    <property type="component" value="Unassembled WGS sequence"/>
</dbReference>
<keyword evidence="4 7" id="KW-0862">Zinc</keyword>
<dbReference type="EC" id="4.2.1.1" evidence="2 8"/>
<accession>A0A6G1HFF4</accession>
<dbReference type="SUPFAM" id="SSF53056">
    <property type="entry name" value="beta-carbonic anhydrase, cab"/>
    <property type="match status" value="1"/>
</dbReference>
<dbReference type="PANTHER" id="PTHR11002">
    <property type="entry name" value="CARBONIC ANHYDRASE"/>
    <property type="match status" value="1"/>
</dbReference>
<protein>
    <recommendedName>
        <fullName evidence="2 8">Carbonic anhydrase</fullName>
        <ecNumber evidence="2 8">4.2.1.1</ecNumber>
    </recommendedName>
    <alternativeName>
        <fullName evidence="8">Carbonate dehydratase</fullName>
    </alternativeName>
</protein>
<dbReference type="GO" id="GO:0008270">
    <property type="term" value="F:zinc ion binding"/>
    <property type="evidence" value="ECO:0007669"/>
    <property type="project" value="UniProtKB-UniRule"/>
</dbReference>
<sequence length="236" mass="26028">MSILSRFRSFVYSCIGLGRSKAFSTVAQMDAFEKVLAGNKAYAQHTAKKDPELMKSLAAGQSPEILWIGCADSRIPETTICQCKPGELFVHRNIANVLTPGDANSSSVIEYSVGVLKVKRIIVCGHTKCGGANAAMGDGDLGDTLNSWLAPVRELRRKHIDELSKLPSEDAKANRLAELNVEHSLEILRKNPTVQKAIRERDLKLHGMIYDIPAAELRSMDIPEPKQLWSPPTLHR</sequence>
<keyword evidence="3 7" id="KW-0479">Metal-binding</keyword>
<dbReference type="GO" id="GO:0005737">
    <property type="term" value="C:cytoplasm"/>
    <property type="evidence" value="ECO:0007669"/>
    <property type="project" value="TreeGrafter"/>
</dbReference>
<dbReference type="InterPro" id="IPR001765">
    <property type="entry name" value="Carbonic_anhydrase"/>
</dbReference>
<feature type="binding site" evidence="7">
    <location>
        <position position="72"/>
    </location>
    <ligand>
        <name>Zn(2+)</name>
        <dbReference type="ChEBI" id="CHEBI:29105"/>
    </ligand>
</feature>
<comment type="cofactor">
    <cofactor evidence="7">
        <name>Zn(2+)</name>
        <dbReference type="ChEBI" id="CHEBI:29105"/>
    </cofactor>
    <text evidence="7">Binds 1 zinc ion per subunit.</text>
</comment>
<dbReference type="GO" id="GO:0034599">
    <property type="term" value="P:cellular response to oxidative stress"/>
    <property type="evidence" value="ECO:0007669"/>
    <property type="project" value="TreeGrafter"/>
</dbReference>
<dbReference type="PANTHER" id="PTHR11002:SF76">
    <property type="entry name" value="CARBONIC ANHYDRASE"/>
    <property type="match status" value="1"/>
</dbReference>
<evidence type="ECO:0000256" key="4">
    <source>
        <dbReference type="ARBA" id="ARBA00022833"/>
    </source>
</evidence>
<evidence type="ECO:0000256" key="5">
    <source>
        <dbReference type="ARBA" id="ARBA00023239"/>
    </source>
</evidence>
<evidence type="ECO:0000313" key="9">
    <source>
        <dbReference type="EMBL" id="KAF1991814.1"/>
    </source>
</evidence>